<reference evidence="2 3" key="1">
    <citation type="submission" date="2021-12" db="EMBL/GenBank/DDBJ databases">
        <title>Discovery of the Pendulisporaceae a myxobacterial family with distinct sporulation behavior and unique specialized metabolism.</title>
        <authorList>
            <person name="Garcia R."/>
            <person name="Popoff A."/>
            <person name="Bader C.D."/>
            <person name="Loehr J."/>
            <person name="Walesch S."/>
            <person name="Walt C."/>
            <person name="Boldt J."/>
            <person name="Bunk B."/>
            <person name="Haeckl F.J.F.P.J."/>
            <person name="Gunesch A.P."/>
            <person name="Birkelbach J."/>
            <person name="Nuebel U."/>
            <person name="Pietschmann T."/>
            <person name="Bach T."/>
            <person name="Mueller R."/>
        </authorList>
    </citation>
    <scope>NUCLEOTIDE SEQUENCE [LARGE SCALE GENOMIC DNA]</scope>
    <source>
        <strain evidence="2 3">MSr12523</strain>
    </source>
</reference>
<dbReference type="InterPro" id="IPR029063">
    <property type="entry name" value="SAM-dependent_MTases_sf"/>
</dbReference>
<organism evidence="2 3">
    <name type="scientific">Pendulispora brunnea</name>
    <dbReference type="NCBI Taxonomy" id="2905690"/>
    <lineage>
        <taxon>Bacteria</taxon>
        <taxon>Pseudomonadati</taxon>
        <taxon>Myxococcota</taxon>
        <taxon>Myxococcia</taxon>
        <taxon>Myxococcales</taxon>
        <taxon>Sorangiineae</taxon>
        <taxon>Pendulisporaceae</taxon>
        <taxon>Pendulispora</taxon>
    </lineage>
</organism>
<feature type="domain" description="Methyltransferase type 12" evidence="1">
    <location>
        <begin position="333"/>
        <end position="433"/>
    </location>
</feature>
<dbReference type="InterPro" id="IPR013217">
    <property type="entry name" value="Methyltransf_12"/>
</dbReference>
<accession>A0ABZ2K1C1</accession>
<dbReference type="SUPFAM" id="SSF53335">
    <property type="entry name" value="S-adenosyl-L-methionine-dependent methyltransferases"/>
    <property type="match status" value="1"/>
</dbReference>
<protein>
    <submittedName>
        <fullName evidence="2">Class I SAM-dependent methyltransferase</fullName>
    </submittedName>
</protein>
<dbReference type="Gene3D" id="3.40.50.150">
    <property type="entry name" value="Vaccinia Virus protein VP39"/>
    <property type="match status" value="1"/>
</dbReference>
<evidence type="ECO:0000313" key="3">
    <source>
        <dbReference type="Proteomes" id="UP001379533"/>
    </source>
</evidence>
<dbReference type="CDD" id="cd02440">
    <property type="entry name" value="AdoMet_MTases"/>
    <property type="match status" value="1"/>
</dbReference>
<keyword evidence="2" id="KW-0808">Transferase</keyword>
<dbReference type="Pfam" id="PF08242">
    <property type="entry name" value="Methyltransf_12"/>
    <property type="match status" value="1"/>
</dbReference>
<keyword evidence="2" id="KW-0489">Methyltransferase</keyword>
<evidence type="ECO:0000313" key="2">
    <source>
        <dbReference type="EMBL" id="WXA92531.1"/>
    </source>
</evidence>
<sequence length="509" mass="55625">MSPEFSASLAAWCRTLDPPAARMVIFSSPDGFGGIAARAAQACGLGVEHAPTPIHPARALAFLERTKADCAVLPVALLRALLACDALALVDLSTLRRIFYEAPADAMLDATEVKAARRLLGAEFAGFVADLEPAAPIVAEAKALLEQDFAHLDFTKALHTLDALSHTALLSMLHGLSRSGLFSNPEARHTEDEILRTAQVADAHRPLIRRWLRVLTEQGLLLRTGDAFHTAIAPLTYAEPTLERAWAELEADWRLAMGSAGTIAYARRNAERLPELLRGEQKAVHLLFPEGRTDLARALYRESVAARYQHHAVRALVGRVAAHWHAPRPLRILEVGAGTGATSELLLPALAGRDVDYLYTDVSAFFLNEAAERLRAYPFVRFDRYDIDVAPRAQGFAPHAFDVVIGGGVLNAARDTDASIRGLTQLLQSEGWLVLTEPTREEFWVLASQAFMLGESSDGRASTDTTFLSLPQWNAVLDRAGLCRVLGLPEEGHPLHRLGHRVFVARPRQ</sequence>
<keyword evidence="3" id="KW-1185">Reference proteome</keyword>
<evidence type="ECO:0000259" key="1">
    <source>
        <dbReference type="Pfam" id="PF08242"/>
    </source>
</evidence>
<name>A0ABZ2K1C1_9BACT</name>
<dbReference type="GO" id="GO:0032259">
    <property type="term" value="P:methylation"/>
    <property type="evidence" value="ECO:0007669"/>
    <property type="project" value="UniProtKB-KW"/>
</dbReference>
<dbReference type="GO" id="GO:0008168">
    <property type="term" value="F:methyltransferase activity"/>
    <property type="evidence" value="ECO:0007669"/>
    <property type="project" value="UniProtKB-KW"/>
</dbReference>
<gene>
    <name evidence="2" type="ORF">LZC95_39540</name>
</gene>
<dbReference type="Proteomes" id="UP001379533">
    <property type="component" value="Chromosome"/>
</dbReference>
<proteinExistence type="predicted"/>
<dbReference type="EMBL" id="CP089982">
    <property type="protein sequence ID" value="WXA92531.1"/>
    <property type="molecule type" value="Genomic_DNA"/>
</dbReference>
<dbReference type="RefSeq" id="WP_394843133.1">
    <property type="nucleotide sequence ID" value="NZ_CP089982.1"/>
</dbReference>